<proteinExistence type="predicted"/>
<dbReference type="Pfam" id="PF07024">
    <property type="entry name" value="ImpE"/>
    <property type="match status" value="1"/>
</dbReference>
<dbReference type="InterPro" id="IPR011990">
    <property type="entry name" value="TPR-like_helical_dom_sf"/>
</dbReference>
<evidence type="ECO:0000313" key="1">
    <source>
        <dbReference type="EMBL" id="MCK9686633.1"/>
    </source>
</evidence>
<comment type="caution">
    <text evidence="1">The sequence shown here is derived from an EMBL/GenBank/DDBJ whole genome shotgun (WGS) entry which is preliminary data.</text>
</comment>
<gene>
    <name evidence="1" type="ORF">LPC04_13030</name>
</gene>
<dbReference type="AlphaFoldDB" id="A0A9X1YI84"/>
<name>A0A9X1YI84_9BURK</name>
<keyword evidence="2" id="KW-1185">Reference proteome</keyword>
<protein>
    <submittedName>
        <fullName evidence="1">Virulence protein SciE type</fullName>
    </submittedName>
</protein>
<dbReference type="InterPro" id="IPR009211">
    <property type="entry name" value="TagJ"/>
</dbReference>
<dbReference type="Proteomes" id="UP001139353">
    <property type="component" value="Unassembled WGS sequence"/>
</dbReference>
<dbReference type="SUPFAM" id="SSF144059">
    <property type="entry name" value="ImpE-like"/>
    <property type="match status" value="1"/>
</dbReference>
<dbReference type="PIRSF" id="PIRSF029288">
    <property type="entry name" value="SciE_ImpE"/>
    <property type="match status" value="1"/>
</dbReference>
<dbReference type="Gene3D" id="1.25.40.10">
    <property type="entry name" value="Tetratricopeptide repeat domain"/>
    <property type="match status" value="1"/>
</dbReference>
<dbReference type="EMBL" id="JAJLJH010000003">
    <property type="protein sequence ID" value="MCK9686633.1"/>
    <property type="molecule type" value="Genomic_DNA"/>
</dbReference>
<reference evidence="1" key="1">
    <citation type="submission" date="2021-11" db="EMBL/GenBank/DDBJ databases">
        <title>BS-T2-15 a new species belonging to the Comamonadaceae family isolated from the soil of a French oak forest.</title>
        <authorList>
            <person name="Mieszkin S."/>
            <person name="Alain K."/>
        </authorList>
    </citation>
    <scope>NUCLEOTIDE SEQUENCE</scope>
    <source>
        <strain evidence="1">BS-T2-15</strain>
    </source>
</reference>
<accession>A0A9X1YI84</accession>
<sequence>MASIDLAMQFSSADPLAHFDDLRKMIQKQPQRSDLRIFLFQIYCVQGEWMKAGTQLDVLIELDPSSKPMVETYREALRCEALRRDVFDGKRSPLVLGAPQDWLAMMIEALRVDAEGRPDAAAELRARALEAAPATSGKLDDAPFAWLADADSRLGPVIEAIINGKYYWVPVSRLMRIEIEKPADLRDFVWAPATLTLENGAANVALIPTRYPGTEREADNALRLARATDWREQAGGAWHGFGQRMLATDQAEIALLDVRVVTLDTALVESAPAAETGTQSDA</sequence>
<dbReference type="RefSeq" id="WP_275682676.1">
    <property type="nucleotide sequence ID" value="NZ_JAJLJH010000003.1"/>
</dbReference>
<organism evidence="1 2">
    <name type="scientific">Scleromatobacter humisilvae</name>
    <dbReference type="NCBI Taxonomy" id="2897159"/>
    <lineage>
        <taxon>Bacteria</taxon>
        <taxon>Pseudomonadati</taxon>
        <taxon>Pseudomonadota</taxon>
        <taxon>Betaproteobacteria</taxon>
        <taxon>Burkholderiales</taxon>
        <taxon>Sphaerotilaceae</taxon>
        <taxon>Scleromatobacter</taxon>
    </lineage>
</organism>
<evidence type="ECO:0000313" key="2">
    <source>
        <dbReference type="Proteomes" id="UP001139353"/>
    </source>
</evidence>